<dbReference type="AlphaFoldDB" id="A0A0U1NRR8"/>
<name>A0A0U1NRR8_9BACI</name>
<reference evidence="3" key="1">
    <citation type="submission" date="2015-05" db="EMBL/GenBank/DDBJ databases">
        <authorList>
            <person name="Urmite Genomes"/>
        </authorList>
    </citation>
    <scope>NUCLEOTIDE SEQUENCE [LARGE SCALE GENOMIC DNA]</scope>
    <source>
        <strain evidence="3">LF1</strain>
    </source>
</reference>
<organism evidence="2 3">
    <name type="scientific">Neobacillus massiliamazoniensis</name>
    <dbReference type="NCBI Taxonomy" id="1499688"/>
    <lineage>
        <taxon>Bacteria</taxon>
        <taxon>Bacillati</taxon>
        <taxon>Bacillota</taxon>
        <taxon>Bacilli</taxon>
        <taxon>Bacillales</taxon>
        <taxon>Bacillaceae</taxon>
        <taxon>Neobacillus</taxon>
    </lineage>
</organism>
<evidence type="ECO:0000313" key="3">
    <source>
        <dbReference type="Proteomes" id="UP000199087"/>
    </source>
</evidence>
<dbReference type="RefSeq" id="WP_090630699.1">
    <property type="nucleotide sequence ID" value="NZ_CVRB01000001.1"/>
</dbReference>
<keyword evidence="3" id="KW-1185">Reference proteome</keyword>
<accession>A0A0U1NRR8</accession>
<feature type="coiled-coil region" evidence="1">
    <location>
        <begin position="69"/>
        <end position="113"/>
    </location>
</feature>
<evidence type="ECO:0000313" key="2">
    <source>
        <dbReference type="EMBL" id="CRK80739.1"/>
    </source>
</evidence>
<proteinExistence type="predicted"/>
<dbReference type="STRING" id="1499688.BN000_00627"/>
<dbReference type="Proteomes" id="UP000199087">
    <property type="component" value="Unassembled WGS sequence"/>
</dbReference>
<gene>
    <name evidence="2" type="primary">phaR_3</name>
    <name evidence="2" type="ORF">BN000_00627</name>
</gene>
<dbReference type="OrthoDB" id="2941358at2"/>
<dbReference type="EMBL" id="CVRB01000001">
    <property type="protein sequence ID" value="CRK80739.1"/>
    <property type="molecule type" value="Genomic_DNA"/>
</dbReference>
<protein>
    <submittedName>
        <fullName evidence="2">Poly(R)-hydroxyalkanoic acid synthase subunit PhaR</fullName>
    </submittedName>
</protein>
<sequence length="123" mass="14538">MESNHDDPVSYYKKLEAEINRTIHSSTNSREFILAFGKAMDSHLRQARIRRRFSTRSLNRLDLPNKDEIATLSVRIVDYEEKLDLLDEAIYELGKKQQENRDLLKRVRKSSEELLAILKDENF</sequence>
<evidence type="ECO:0000256" key="1">
    <source>
        <dbReference type="SAM" id="Coils"/>
    </source>
</evidence>
<keyword evidence="1" id="KW-0175">Coiled coil</keyword>